<gene>
    <name evidence="1" type="ORF">LTS18_012065</name>
</gene>
<name>A0ACC3DJK9_9PEZI</name>
<protein>
    <submittedName>
        <fullName evidence="1">Uncharacterized protein</fullName>
    </submittedName>
</protein>
<comment type="caution">
    <text evidence="1">The sequence shown here is derived from an EMBL/GenBank/DDBJ whole genome shotgun (WGS) entry which is preliminary data.</text>
</comment>
<dbReference type="Proteomes" id="UP001186974">
    <property type="component" value="Unassembled WGS sequence"/>
</dbReference>
<feature type="non-terminal residue" evidence="1">
    <location>
        <position position="271"/>
    </location>
</feature>
<organism evidence="1 2">
    <name type="scientific">Coniosporium uncinatum</name>
    <dbReference type="NCBI Taxonomy" id="93489"/>
    <lineage>
        <taxon>Eukaryota</taxon>
        <taxon>Fungi</taxon>
        <taxon>Dikarya</taxon>
        <taxon>Ascomycota</taxon>
        <taxon>Pezizomycotina</taxon>
        <taxon>Dothideomycetes</taxon>
        <taxon>Dothideomycetes incertae sedis</taxon>
        <taxon>Coniosporium</taxon>
    </lineage>
</organism>
<evidence type="ECO:0000313" key="1">
    <source>
        <dbReference type="EMBL" id="KAK3076786.1"/>
    </source>
</evidence>
<keyword evidence="2" id="KW-1185">Reference proteome</keyword>
<sequence>MSRDHNRGRTNGNAYLPWAELMRIERLSSTTFESTALAFEPPSQWGGAFGGHVYAQAVWAAAHTLPDRRVFVVHNVNGYFTLPARASLPFTYIVRTVRNGKGYCVRTVDVHQTDPAEICFTCTCSFKRRERPSPRRLDLQSPIDLRTEYAAALAPAGREKDATEWPECPGVDAKWYWDALASGEVENAKLPGLSSRKVDMAPYNGPRRPLERRQLHFYQVTGSMPSFEEEPNLHAVAHCYASDRNGLYTIGCMMGDEGDGWEKMGSLSHKV</sequence>
<reference evidence="1" key="1">
    <citation type="submission" date="2024-09" db="EMBL/GenBank/DDBJ databases">
        <title>Black Yeasts Isolated from many extreme environments.</title>
        <authorList>
            <person name="Coleine C."/>
            <person name="Stajich J.E."/>
            <person name="Selbmann L."/>
        </authorList>
    </citation>
    <scope>NUCLEOTIDE SEQUENCE</scope>
    <source>
        <strain evidence="1">CCFEE 5737</strain>
    </source>
</reference>
<evidence type="ECO:0000313" key="2">
    <source>
        <dbReference type="Proteomes" id="UP001186974"/>
    </source>
</evidence>
<proteinExistence type="predicted"/>
<accession>A0ACC3DJK9</accession>
<dbReference type="EMBL" id="JAWDJW010003557">
    <property type="protein sequence ID" value="KAK3076786.1"/>
    <property type="molecule type" value="Genomic_DNA"/>
</dbReference>